<dbReference type="EC" id="2.1.1.113" evidence="2"/>
<evidence type="ECO:0000256" key="6">
    <source>
        <dbReference type="ARBA" id="ARBA00022747"/>
    </source>
</evidence>
<dbReference type="GO" id="GO:0015667">
    <property type="term" value="F:site-specific DNA-methyltransferase (cytosine-N4-specific) activity"/>
    <property type="evidence" value="ECO:0007669"/>
    <property type="project" value="UniProtKB-EC"/>
</dbReference>
<keyword evidence="3 11" id="KW-0489">Methyltransferase</keyword>
<name>A0ABU1V840_9BURK</name>
<comment type="caution">
    <text evidence="11">The sequence shown here is derived from an EMBL/GenBank/DDBJ whole genome shotgun (WGS) entry which is preliminary data.</text>
</comment>
<evidence type="ECO:0000259" key="10">
    <source>
        <dbReference type="Pfam" id="PF01555"/>
    </source>
</evidence>
<dbReference type="EMBL" id="JAVDWE010000002">
    <property type="protein sequence ID" value="MDR7093607.1"/>
    <property type="molecule type" value="Genomic_DNA"/>
</dbReference>
<dbReference type="InterPro" id="IPR002941">
    <property type="entry name" value="DNA_methylase_N4/N6"/>
</dbReference>
<evidence type="ECO:0000256" key="9">
    <source>
        <dbReference type="SAM" id="Coils"/>
    </source>
</evidence>
<evidence type="ECO:0000313" key="12">
    <source>
        <dbReference type="Proteomes" id="UP001265550"/>
    </source>
</evidence>
<dbReference type="GO" id="GO:0032259">
    <property type="term" value="P:methylation"/>
    <property type="evidence" value="ECO:0007669"/>
    <property type="project" value="UniProtKB-KW"/>
</dbReference>
<feature type="coiled-coil region" evidence="9">
    <location>
        <begin position="320"/>
        <end position="347"/>
    </location>
</feature>
<dbReference type="Proteomes" id="UP001265550">
    <property type="component" value="Unassembled WGS sequence"/>
</dbReference>
<evidence type="ECO:0000256" key="7">
    <source>
        <dbReference type="ARBA" id="ARBA00023125"/>
    </source>
</evidence>
<keyword evidence="4 11" id="KW-0808">Transferase</keyword>
<reference evidence="11 12" key="1">
    <citation type="submission" date="2023-07" db="EMBL/GenBank/DDBJ databases">
        <title>Sorghum-associated microbial communities from plants grown in Nebraska, USA.</title>
        <authorList>
            <person name="Schachtman D."/>
        </authorList>
    </citation>
    <scope>NUCLEOTIDE SEQUENCE [LARGE SCALE GENOMIC DNA]</scope>
    <source>
        <strain evidence="11 12">BE240</strain>
    </source>
</reference>
<sequence>MLQEVKEDPLIDSLRATQERHGKDYWSFKNASKRRGAHALIHYPAMMVPNLQGNILAAIQEVSPKSQRVLDPFVGSGTVLVESMNLGLDFTGVDINPLAVLSCLAKSGPYFVDAFADRAAKLISQIHADGITRHEATFFGRDKWFEAQVALGISKIARNVKEVDALWARRLFWLALARVIRTCCNSRNSTYKLHIKKAEDINAEADPIKAFVETIENYKKHLKDQAVDWAEKGLLMQGWYQKSVSITAGDSTSALEEAAQLFDVVMTSPPYGDNRTTIPYGQYAFLPLQWIPTEDISRSIDARVLANSHALDTASLGGSAKNAMERAEELRTEFESVKNYLAKLSSKGSGAKRFGAFFGDLEPCIEQICSSTNPGGYHAWTIGSRHIEGIRMPMEEILEEMLDKRGVHTVGRVHRSIHAKKMAARNNLSSTMNTEIIVLAKKSTKKK</sequence>
<keyword evidence="6" id="KW-0680">Restriction system</keyword>
<feature type="domain" description="DNA methylase N-4/N-6" evidence="10">
    <location>
        <begin position="17"/>
        <end position="97"/>
    </location>
</feature>
<evidence type="ECO:0000256" key="8">
    <source>
        <dbReference type="ARBA" id="ARBA00049120"/>
    </source>
</evidence>
<evidence type="ECO:0000256" key="1">
    <source>
        <dbReference type="ARBA" id="ARBA00010203"/>
    </source>
</evidence>
<evidence type="ECO:0000256" key="4">
    <source>
        <dbReference type="ARBA" id="ARBA00022679"/>
    </source>
</evidence>
<dbReference type="RefSeq" id="WP_204732543.1">
    <property type="nucleotide sequence ID" value="NZ_JAVDWE010000002.1"/>
</dbReference>
<dbReference type="SUPFAM" id="SSF53335">
    <property type="entry name" value="S-adenosyl-L-methionine-dependent methyltransferases"/>
    <property type="match status" value="2"/>
</dbReference>
<dbReference type="PROSITE" id="PS00093">
    <property type="entry name" value="N4_MTASE"/>
    <property type="match status" value="1"/>
</dbReference>
<gene>
    <name evidence="11" type="ORF">J2X09_001339</name>
</gene>
<keyword evidence="9" id="KW-0175">Coiled coil</keyword>
<dbReference type="Pfam" id="PF01555">
    <property type="entry name" value="N6_N4_Mtase"/>
    <property type="match status" value="1"/>
</dbReference>
<proteinExistence type="inferred from homology"/>
<accession>A0ABU1V840</accession>
<protein>
    <recommendedName>
        <fullName evidence="2">site-specific DNA-methyltransferase (cytosine-N(4)-specific)</fullName>
        <ecNumber evidence="2">2.1.1.113</ecNumber>
    </recommendedName>
</protein>
<evidence type="ECO:0000256" key="5">
    <source>
        <dbReference type="ARBA" id="ARBA00022691"/>
    </source>
</evidence>
<dbReference type="InterPro" id="IPR029063">
    <property type="entry name" value="SAM-dependent_MTases_sf"/>
</dbReference>
<evidence type="ECO:0000313" key="11">
    <source>
        <dbReference type="EMBL" id="MDR7093607.1"/>
    </source>
</evidence>
<dbReference type="InterPro" id="IPR017985">
    <property type="entry name" value="MeTrfase_CN4_CS"/>
</dbReference>
<organism evidence="11 12">
    <name type="scientific">Hydrogenophaga laconesensis</name>
    <dbReference type="NCBI Taxonomy" id="1805971"/>
    <lineage>
        <taxon>Bacteria</taxon>
        <taxon>Pseudomonadati</taxon>
        <taxon>Pseudomonadota</taxon>
        <taxon>Betaproteobacteria</taxon>
        <taxon>Burkholderiales</taxon>
        <taxon>Comamonadaceae</taxon>
        <taxon>Hydrogenophaga</taxon>
    </lineage>
</organism>
<comment type="similarity">
    <text evidence="1">Belongs to the N(4)/N(6)-methyltransferase family. N(4) subfamily.</text>
</comment>
<evidence type="ECO:0000256" key="2">
    <source>
        <dbReference type="ARBA" id="ARBA00012185"/>
    </source>
</evidence>
<dbReference type="Gene3D" id="3.40.50.150">
    <property type="entry name" value="Vaccinia Virus protein VP39"/>
    <property type="match status" value="2"/>
</dbReference>
<keyword evidence="7" id="KW-0238">DNA-binding</keyword>
<keyword evidence="5" id="KW-0949">S-adenosyl-L-methionine</keyword>
<keyword evidence="12" id="KW-1185">Reference proteome</keyword>
<evidence type="ECO:0000256" key="3">
    <source>
        <dbReference type="ARBA" id="ARBA00022603"/>
    </source>
</evidence>
<comment type="catalytic activity">
    <reaction evidence="8">
        <text>a 2'-deoxycytidine in DNA + S-adenosyl-L-methionine = an N(4)-methyl-2'-deoxycytidine in DNA + S-adenosyl-L-homocysteine + H(+)</text>
        <dbReference type="Rhea" id="RHEA:16857"/>
        <dbReference type="Rhea" id="RHEA-COMP:11369"/>
        <dbReference type="Rhea" id="RHEA-COMP:13674"/>
        <dbReference type="ChEBI" id="CHEBI:15378"/>
        <dbReference type="ChEBI" id="CHEBI:57856"/>
        <dbReference type="ChEBI" id="CHEBI:59789"/>
        <dbReference type="ChEBI" id="CHEBI:85452"/>
        <dbReference type="ChEBI" id="CHEBI:137933"/>
        <dbReference type="EC" id="2.1.1.113"/>
    </reaction>
</comment>